<keyword evidence="2" id="KW-0812">Transmembrane</keyword>
<gene>
    <name evidence="4" type="ORF">POBO1169_LOCUS766</name>
</gene>
<feature type="compositionally biased region" description="Low complexity" evidence="1">
    <location>
        <begin position="281"/>
        <end position="295"/>
    </location>
</feature>
<name>A0A7S0MR16_9CHLO</name>
<proteinExistence type="predicted"/>
<feature type="region of interest" description="Disordered" evidence="1">
    <location>
        <begin position="257"/>
        <end position="346"/>
    </location>
</feature>
<evidence type="ECO:0000313" key="4">
    <source>
        <dbReference type="EMBL" id="CAD8648855.1"/>
    </source>
</evidence>
<feature type="chain" id="PRO_5030726328" description="Transmembrane protein" evidence="3">
    <location>
        <begin position="24"/>
        <end position="377"/>
    </location>
</feature>
<reference evidence="4" key="1">
    <citation type="submission" date="2021-01" db="EMBL/GenBank/DDBJ databases">
        <authorList>
            <person name="Corre E."/>
            <person name="Pelletier E."/>
            <person name="Niang G."/>
            <person name="Scheremetjew M."/>
            <person name="Finn R."/>
            <person name="Kale V."/>
            <person name="Holt S."/>
            <person name="Cochrane G."/>
            <person name="Meng A."/>
            <person name="Brown T."/>
            <person name="Cohen L."/>
        </authorList>
    </citation>
    <scope>NUCLEOTIDE SEQUENCE</scope>
    <source>
        <strain evidence="4">CCMP722</strain>
    </source>
</reference>
<feature type="transmembrane region" description="Helical" evidence="2">
    <location>
        <begin position="179"/>
        <end position="202"/>
    </location>
</feature>
<dbReference type="AlphaFoldDB" id="A0A7S0MR16"/>
<organism evidence="4">
    <name type="scientific">Pyramimonas obovata</name>
    <dbReference type="NCBI Taxonomy" id="1411642"/>
    <lineage>
        <taxon>Eukaryota</taxon>
        <taxon>Viridiplantae</taxon>
        <taxon>Chlorophyta</taxon>
        <taxon>Pyramimonadophyceae</taxon>
        <taxon>Pyramimonadales</taxon>
        <taxon>Pyramimonadaceae</taxon>
        <taxon>Pyramimonas</taxon>
        <taxon>Pyramimonas incertae sedis</taxon>
    </lineage>
</organism>
<keyword evidence="3" id="KW-0732">Signal</keyword>
<dbReference type="EMBL" id="HBFA01001569">
    <property type="protein sequence ID" value="CAD8648855.1"/>
    <property type="molecule type" value="Transcribed_RNA"/>
</dbReference>
<feature type="signal peptide" evidence="3">
    <location>
        <begin position="1"/>
        <end position="23"/>
    </location>
</feature>
<keyword evidence="2" id="KW-0472">Membrane</keyword>
<evidence type="ECO:0008006" key="5">
    <source>
        <dbReference type="Google" id="ProtNLM"/>
    </source>
</evidence>
<accession>A0A7S0MR16</accession>
<keyword evidence="2" id="KW-1133">Transmembrane helix</keyword>
<protein>
    <recommendedName>
        <fullName evidence="5">Transmembrane protein</fullName>
    </recommendedName>
</protein>
<evidence type="ECO:0000256" key="1">
    <source>
        <dbReference type="SAM" id="MobiDB-lite"/>
    </source>
</evidence>
<sequence length="377" mass="40447">MLAVAKASHRFLLLLLCATCAFSQETCPILSQNEADCVQLECGGTCEEGRDISLTSFTADGCARHKCCNIIIPCGGAFPPPPPTLSAPSASVECLSLGITNEPTCDLFCNTTLGSESNFNVVGTTDASTNSDFQTDACFCKNYWNGTEYQTFQLCTVSSSRTEVKPPTIKSGDNVVQQWQIFVVLASIAIFLLVVSVAVLYYMSRQALRRKEALAENLLIQKRVSVANSLLKTQSIRRFQDRTNSLATRLRSALEFLSPVREGGTPDPAQPTPEPQGGANSASVVHSVSAPPSDSGDNDEAGPSGVKKQSSSFVQRLDDAVTPRGGAASQTITPRDTVTPRGKVNQYGDLAEELKAKLAGRRRAQREAELAQMQGQV</sequence>
<evidence type="ECO:0000256" key="2">
    <source>
        <dbReference type="SAM" id="Phobius"/>
    </source>
</evidence>
<evidence type="ECO:0000256" key="3">
    <source>
        <dbReference type="SAM" id="SignalP"/>
    </source>
</evidence>